<evidence type="ECO:0008006" key="2">
    <source>
        <dbReference type="Google" id="ProtNLM"/>
    </source>
</evidence>
<sequence>MIKKITKLCLAGTLAIGSIGTAIAEDQVEAVETGPFATENFSATLTMTSNYMYRGMSFTNDKPALQGSFDWSYSNFFAGAWSSSLADQDSDGYELETDFYAGYANSYAGVDWFVMPIYYKFSSFDPKNTGGADADVFELWLDAAYAINDTVSVHGMYAYSPDFFFESGNSHYIKGDVTVQLPQGFSLNAGLGYQDVEGDNANWLNGQGWDYTHWDVTLAKSVAGFDLSLMYSDTSADKATDSLNANFWGGATDNTDDTVTFTVSRSF</sequence>
<organism evidence="1">
    <name type="scientific">marine sediment metagenome</name>
    <dbReference type="NCBI Taxonomy" id="412755"/>
    <lineage>
        <taxon>unclassified sequences</taxon>
        <taxon>metagenomes</taxon>
        <taxon>ecological metagenomes</taxon>
    </lineage>
</organism>
<evidence type="ECO:0000313" key="1">
    <source>
        <dbReference type="EMBL" id="KKN55994.1"/>
    </source>
</evidence>
<gene>
    <name evidence="1" type="ORF">LCGC14_0576830</name>
</gene>
<dbReference type="NCBIfam" id="TIGR02001">
    <property type="entry name" value="gcw_chp"/>
    <property type="match status" value="1"/>
</dbReference>
<dbReference type="Pfam" id="PF09694">
    <property type="entry name" value="Gcw_chp"/>
    <property type="match status" value="1"/>
</dbReference>
<name>A0A0F9RML8_9ZZZZ</name>
<proteinExistence type="predicted"/>
<dbReference type="AlphaFoldDB" id="A0A0F9RML8"/>
<dbReference type="EMBL" id="LAZR01000863">
    <property type="protein sequence ID" value="KKN55994.1"/>
    <property type="molecule type" value="Genomic_DNA"/>
</dbReference>
<accession>A0A0F9RML8</accession>
<comment type="caution">
    <text evidence="1">The sequence shown here is derived from an EMBL/GenBank/DDBJ whole genome shotgun (WGS) entry which is preliminary data.</text>
</comment>
<protein>
    <recommendedName>
        <fullName evidence="2">Porin domain-containing protein</fullName>
    </recommendedName>
</protein>
<reference evidence="1" key="1">
    <citation type="journal article" date="2015" name="Nature">
        <title>Complex archaea that bridge the gap between prokaryotes and eukaryotes.</title>
        <authorList>
            <person name="Spang A."/>
            <person name="Saw J.H."/>
            <person name="Jorgensen S.L."/>
            <person name="Zaremba-Niedzwiedzka K."/>
            <person name="Martijn J."/>
            <person name="Lind A.E."/>
            <person name="van Eijk R."/>
            <person name="Schleper C."/>
            <person name="Guy L."/>
            <person name="Ettema T.J."/>
        </authorList>
    </citation>
    <scope>NUCLEOTIDE SEQUENCE</scope>
</reference>
<dbReference type="InterPro" id="IPR010239">
    <property type="entry name" value="CHP02001"/>
</dbReference>